<reference evidence="2 3" key="1">
    <citation type="submission" date="2023-08" db="EMBL/GenBank/DDBJ databases">
        <title>A Necator americanus chromosomal reference genome.</title>
        <authorList>
            <person name="Ilik V."/>
            <person name="Petrzelkova K.J."/>
            <person name="Pardy F."/>
            <person name="Fuh T."/>
            <person name="Niatou-Singa F.S."/>
            <person name="Gouil Q."/>
            <person name="Baker L."/>
            <person name="Ritchie M.E."/>
            <person name="Jex A.R."/>
            <person name="Gazzola D."/>
            <person name="Li H."/>
            <person name="Toshio Fujiwara R."/>
            <person name="Zhan B."/>
            <person name="Aroian R.V."/>
            <person name="Pafco B."/>
            <person name="Schwarz E.M."/>
        </authorList>
    </citation>
    <scope>NUCLEOTIDE SEQUENCE [LARGE SCALE GENOMIC DNA]</scope>
    <source>
        <strain evidence="2 3">Aroian</strain>
        <tissue evidence="2">Whole animal</tissue>
    </source>
</reference>
<name>A0ABR1CU49_NECAM</name>
<evidence type="ECO:0000256" key="1">
    <source>
        <dbReference type="SAM" id="Coils"/>
    </source>
</evidence>
<accession>A0ABR1CU49</accession>
<organism evidence="2 3">
    <name type="scientific">Necator americanus</name>
    <name type="common">Human hookworm</name>
    <dbReference type="NCBI Taxonomy" id="51031"/>
    <lineage>
        <taxon>Eukaryota</taxon>
        <taxon>Metazoa</taxon>
        <taxon>Ecdysozoa</taxon>
        <taxon>Nematoda</taxon>
        <taxon>Chromadorea</taxon>
        <taxon>Rhabditida</taxon>
        <taxon>Rhabditina</taxon>
        <taxon>Rhabditomorpha</taxon>
        <taxon>Strongyloidea</taxon>
        <taxon>Ancylostomatidae</taxon>
        <taxon>Bunostominae</taxon>
        <taxon>Necator</taxon>
    </lineage>
</organism>
<protein>
    <submittedName>
        <fullName evidence="2">Uncharacterized protein</fullName>
    </submittedName>
</protein>
<keyword evidence="1" id="KW-0175">Coiled coil</keyword>
<evidence type="ECO:0000313" key="3">
    <source>
        <dbReference type="Proteomes" id="UP001303046"/>
    </source>
</evidence>
<dbReference type="Proteomes" id="UP001303046">
    <property type="component" value="Unassembled WGS sequence"/>
</dbReference>
<proteinExistence type="predicted"/>
<gene>
    <name evidence="2" type="primary">Necator_chrIII.g10266</name>
    <name evidence="2" type="ORF">RB195_009501</name>
</gene>
<dbReference type="EMBL" id="JAVFWL010000003">
    <property type="protein sequence ID" value="KAK6741665.1"/>
    <property type="molecule type" value="Genomic_DNA"/>
</dbReference>
<feature type="coiled-coil region" evidence="1">
    <location>
        <begin position="33"/>
        <end position="66"/>
    </location>
</feature>
<sequence>MPELANVNKGRDVDEHTGILDIQFKRGVIVSLNSEQRRRAENAEMKKELEEIRSELLERRRRSIAKNLLEVNQSGVETEKMVGSMLTPSSAAFLIANSVQPS</sequence>
<comment type="caution">
    <text evidence="2">The sequence shown here is derived from an EMBL/GenBank/DDBJ whole genome shotgun (WGS) entry which is preliminary data.</text>
</comment>
<keyword evidence="3" id="KW-1185">Reference proteome</keyword>
<evidence type="ECO:0000313" key="2">
    <source>
        <dbReference type="EMBL" id="KAK6741665.1"/>
    </source>
</evidence>